<dbReference type="Gene3D" id="3.40.720.10">
    <property type="entry name" value="Alkaline Phosphatase, subunit A"/>
    <property type="match status" value="1"/>
</dbReference>
<dbReference type="EMBL" id="JBHSNG010000004">
    <property type="protein sequence ID" value="MFC5580545.1"/>
    <property type="molecule type" value="Genomic_DNA"/>
</dbReference>
<keyword evidence="4 7" id="KW-1133">Transmembrane helix</keyword>
<evidence type="ECO:0000259" key="8">
    <source>
        <dbReference type="Pfam" id="PF00884"/>
    </source>
</evidence>
<evidence type="ECO:0000256" key="6">
    <source>
        <dbReference type="SAM" id="MobiDB-lite"/>
    </source>
</evidence>
<dbReference type="SUPFAM" id="SSF53649">
    <property type="entry name" value="Alkaline phosphatase-like"/>
    <property type="match status" value="1"/>
</dbReference>
<evidence type="ECO:0000256" key="4">
    <source>
        <dbReference type="ARBA" id="ARBA00022989"/>
    </source>
</evidence>
<dbReference type="InterPro" id="IPR017850">
    <property type="entry name" value="Alkaline_phosphatase_core_sf"/>
</dbReference>
<proteinExistence type="predicted"/>
<feature type="domain" description="Sulfatase N-terminal" evidence="8">
    <location>
        <begin position="244"/>
        <end position="482"/>
    </location>
</feature>
<accession>A0ABW0SUY7</accession>
<keyword evidence="2" id="KW-1003">Cell membrane</keyword>
<dbReference type="PANTHER" id="PTHR47371">
    <property type="entry name" value="LIPOTEICHOIC ACID SYNTHASE"/>
    <property type="match status" value="1"/>
</dbReference>
<dbReference type="Proteomes" id="UP001596111">
    <property type="component" value="Unassembled WGS sequence"/>
</dbReference>
<evidence type="ECO:0000313" key="10">
    <source>
        <dbReference type="Proteomes" id="UP001596111"/>
    </source>
</evidence>
<keyword evidence="5 7" id="KW-0472">Membrane</keyword>
<sequence length="620" mass="67716">MWTPRVALVLLLALAFVLLTGVVDGGMGVSPLRLLDQPRFPLANAWPGLLLAGLLLVISRRLLLSFGLTFLLQGLVYSVNVLKIANLGTPLLPDDFRMVGQLRRGGMHLLAGYLPHSPWPYLGLLTGVALAVAMWRYEPPLFPRRTHGKRLLAGSVLTLGLISLLAGLPVWGKIYNGQVLWLEPWSASATSTHSGLLSSLMMFHLHYGHGKRKPDRVAAAQLINQSAASLQQSMQAPATNGPLPDIVVVQSESFFDPTILRGYETSNFAPNLRRLAAHGISGKLHVPTFGGGTIRTEFEVLTGLSLRYFDNLQFPYLQMSHKAVPSLMRTLKRHGYETIALHGNEPAFWNRSTAFKLLGFDRFVSQSSFPANAAMDGKYMADSAMTDEIMRQLKDTGPPQFLFAISIEAHGPYDVEPANRAERDAIPVPDGITGLDKRELQTYLYHLQHADAELGRLVAWLARRQRPCLVLFYGDHLPGLSNSYRIAGFVDNKDMLAQAGTWLLVDPHRQGPSRQEDTAAWLLPGILLEQAGIHDDAYFALTGLIGPQLAPLTEAPGAPPPPEDSEQQQIDQAMSSIGQLRMDGKLDKLLPKPSSPPASGVAHGGTEPAQARGAATVMPR</sequence>
<keyword evidence="10" id="KW-1185">Reference proteome</keyword>
<feature type="transmembrane region" description="Helical" evidence="7">
    <location>
        <begin position="150"/>
        <end position="172"/>
    </location>
</feature>
<protein>
    <submittedName>
        <fullName evidence="9">LTA synthase family protein</fullName>
        <ecNumber evidence="9">2.7.8.-</ecNumber>
    </submittedName>
</protein>
<evidence type="ECO:0000256" key="7">
    <source>
        <dbReference type="SAM" id="Phobius"/>
    </source>
</evidence>
<evidence type="ECO:0000256" key="2">
    <source>
        <dbReference type="ARBA" id="ARBA00022475"/>
    </source>
</evidence>
<gene>
    <name evidence="9" type="ORF">ACFPPB_05420</name>
</gene>
<dbReference type="RefSeq" id="WP_377325132.1">
    <property type="nucleotide sequence ID" value="NZ_JBHSNG010000004.1"/>
</dbReference>
<feature type="transmembrane region" description="Helical" evidence="7">
    <location>
        <begin position="41"/>
        <end position="58"/>
    </location>
</feature>
<dbReference type="CDD" id="cd16015">
    <property type="entry name" value="LTA_synthase"/>
    <property type="match status" value="1"/>
</dbReference>
<feature type="compositionally biased region" description="Polar residues" evidence="6">
    <location>
        <begin position="567"/>
        <end position="578"/>
    </location>
</feature>
<feature type="region of interest" description="Disordered" evidence="6">
    <location>
        <begin position="551"/>
        <end position="620"/>
    </location>
</feature>
<dbReference type="GO" id="GO:0016740">
    <property type="term" value="F:transferase activity"/>
    <property type="evidence" value="ECO:0007669"/>
    <property type="project" value="UniProtKB-KW"/>
</dbReference>
<feature type="transmembrane region" description="Helical" evidence="7">
    <location>
        <begin position="119"/>
        <end position="138"/>
    </location>
</feature>
<feature type="transmembrane region" description="Helical" evidence="7">
    <location>
        <begin position="63"/>
        <end position="85"/>
    </location>
</feature>
<dbReference type="EC" id="2.7.8.-" evidence="9"/>
<comment type="subcellular location">
    <subcellularLocation>
        <location evidence="1">Cell membrane</location>
        <topology evidence="1">Multi-pass membrane protein</topology>
    </subcellularLocation>
</comment>
<organism evidence="9 10">
    <name type="scientific">Rhodanobacter terrae</name>
    <dbReference type="NCBI Taxonomy" id="418647"/>
    <lineage>
        <taxon>Bacteria</taxon>
        <taxon>Pseudomonadati</taxon>
        <taxon>Pseudomonadota</taxon>
        <taxon>Gammaproteobacteria</taxon>
        <taxon>Lysobacterales</taxon>
        <taxon>Rhodanobacteraceae</taxon>
        <taxon>Rhodanobacter</taxon>
    </lineage>
</organism>
<keyword evidence="3 7" id="KW-0812">Transmembrane</keyword>
<reference evidence="10" key="1">
    <citation type="journal article" date="2019" name="Int. J. Syst. Evol. Microbiol.">
        <title>The Global Catalogue of Microorganisms (GCM) 10K type strain sequencing project: providing services to taxonomists for standard genome sequencing and annotation.</title>
        <authorList>
            <consortium name="The Broad Institute Genomics Platform"/>
            <consortium name="The Broad Institute Genome Sequencing Center for Infectious Disease"/>
            <person name="Wu L."/>
            <person name="Ma J."/>
        </authorList>
    </citation>
    <scope>NUCLEOTIDE SEQUENCE [LARGE SCALE GENOMIC DNA]</scope>
    <source>
        <strain evidence="10">CGMCC 1.13587</strain>
    </source>
</reference>
<dbReference type="InterPro" id="IPR050448">
    <property type="entry name" value="OpgB/LTA_synthase_biosynth"/>
</dbReference>
<name>A0ABW0SUY7_9GAMM</name>
<evidence type="ECO:0000256" key="1">
    <source>
        <dbReference type="ARBA" id="ARBA00004651"/>
    </source>
</evidence>
<comment type="caution">
    <text evidence="9">The sequence shown here is derived from an EMBL/GenBank/DDBJ whole genome shotgun (WGS) entry which is preliminary data.</text>
</comment>
<dbReference type="PANTHER" id="PTHR47371:SF3">
    <property type="entry name" value="PHOSPHOGLYCEROL TRANSFERASE I"/>
    <property type="match status" value="1"/>
</dbReference>
<dbReference type="InterPro" id="IPR000917">
    <property type="entry name" value="Sulfatase_N"/>
</dbReference>
<keyword evidence="9" id="KW-0808">Transferase</keyword>
<dbReference type="Pfam" id="PF00884">
    <property type="entry name" value="Sulfatase"/>
    <property type="match status" value="1"/>
</dbReference>
<evidence type="ECO:0000256" key="3">
    <source>
        <dbReference type="ARBA" id="ARBA00022692"/>
    </source>
</evidence>
<evidence type="ECO:0000256" key="5">
    <source>
        <dbReference type="ARBA" id="ARBA00023136"/>
    </source>
</evidence>
<evidence type="ECO:0000313" key="9">
    <source>
        <dbReference type="EMBL" id="MFC5580545.1"/>
    </source>
</evidence>